<protein>
    <recommendedName>
        <fullName evidence="3">Prefoldin subunit 3</fullName>
    </recommendedName>
</protein>
<comment type="function">
    <text evidence="3">Binds specifically to cytosolic chaperonin (c-CPN) and transfers target proteins to it. Binds to nascent polypeptide chain and promotes folding in an environment in which there are many competing pathways for nonnative proteins.</text>
</comment>
<evidence type="ECO:0000313" key="4">
    <source>
        <dbReference type="EMBL" id="CDJ27957.1"/>
    </source>
</evidence>
<dbReference type="Gene3D" id="1.10.287.370">
    <property type="match status" value="1"/>
</dbReference>
<reference evidence="4" key="2">
    <citation type="submission" date="2013-10" db="EMBL/GenBank/DDBJ databases">
        <authorList>
            <person name="Aslett M."/>
        </authorList>
    </citation>
    <scope>NUCLEOTIDE SEQUENCE [LARGE SCALE GENOMIC DNA]</scope>
    <source>
        <strain evidence="4">Houghton</strain>
    </source>
</reference>
<dbReference type="GO" id="GO:0007021">
    <property type="term" value="P:tubulin complex assembly"/>
    <property type="evidence" value="ECO:0007669"/>
    <property type="project" value="TreeGrafter"/>
</dbReference>
<dbReference type="AlphaFoldDB" id="U6JV71"/>
<dbReference type="GO" id="GO:0015631">
    <property type="term" value="F:tubulin binding"/>
    <property type="evidence" value="ECO:0007669"/>
    <property type="project" value="TreeGrafter"/>
</dbReference>
<dbReference type="GO" id="GO:0005737">
    <property type="term" value="C:cytoplasm"/>
    <property type="evidence" value="ECO:0007669"/>
    <property type="project" value="TreeGrafter"/>
</dbReference>
<organism evidence="4 5">
    <name type="scientific">Eimeria mitis</name>
    <dbReference type="NCBI Taxonomy" id="44415"/>
    <lineage>
        <taxon>Eukaryota</taxon>
        <taxon>Sar</taxon>
        <taxon>Alveolata</taxon>
        <taxon>Apicomplexa</taxon>
        <taxon>Conoidasida</taxon>
        <taxon>Coccidia</taxon>
        <taxon>Eucoccidiorida</taxon>
        <taxon>Eimeriorina</taxon>
        <taxon>Eimeriidae</taxon>
        <taxon>Eimeria</taxon>
    </lineage>
</organism>
<dbReference type="VEuPathDB" id="ToxoDB:EMH_0036390"/>
<dbReference type="GeneID" id="25378425"/>
<comment type="similarity">
    <text evidence="1 3">Belongs to the prefoldin subunit alpha family.</text>
</comment>
<dbReference type="SUPFAM" id="SSF46579">
    <property type="entry name" value="Prefoldin"/>
    <property type="match status" value="1"/>
</dbReference>
<dbReference type="CDD" id="cd23156">
    <property type="entry name" value="Prefoldin_3"/>
    <property type="match status" value="1"/>
</dbReference>
<dbReference type="InterPro" id="IPR016655">
    <property type="entry name" value="PFD3"/>
</dbReference>
<dbReference type="PIRSF" id="PIRSF016396">
    <property type="entry name" value="Prefoldin_subunit_3"/>
    <property type="match status" value="1"/>
</dbReference>
<sequence>MRMDDLVIPAKNGEHRNIPKAKFIEKVETFVGACNPVSVEYLFKELLQYSCNLLTLRMIFALSKDGYGKYRYMERSILEQKDTLRAKTLAIKETLSALEMLKRQRDIAKEGGDGELQTHFQLAETIHVQATVPPTDTVCLWLSADVFVEYTLQEAEDVLNKCLKCASKYLEEAEDDMEWLRTQITMTEVNISRVHNYAVSKRQLDQPAVGTGKLSHRQPEPSLIS</sequence>
<dbReference type="EMBL" id="HG680524">
    <property type="protein sequence ID" value="CDJ27957.1"/>
    <property type="molecule type" value="Genomic_DNA"/>
</dbReference>
<evidence type="ECO:0000256" key="1">
    <source>
        <dbReference type="ARBA" id="ARBA00010048"/>
    </source>
</evidence>
<dbReference type="RefSeq" id="XP_013350534.1">
    <property type="nucleotide sequence ID" value="XM_013495080.1"/>
</dbReference>
<dbReference type="Pfam" id="PF02996">
    <property type="entry name" value="Prefoldin"/>
    <property type="match status" value="1"/>
</dbReference>
<dbReference type="OrthoDB" id="6375174at2759"/>
<proteinExistence type="inferred from homology"/>
<keyword evidence="5" id="KW-1185">Reference proteome</keyword>
<evidence type="ECO:0000256" key="2">
    <source>
        <dbReference type="ARBA" id="ARBA00023186"/>
    </source>
</evidence>
<reference evidence="4" key="1">
    <citation type="submission" date="2013-10" db="EMBL/GenBank/DDBJ databases">
        <title>Genomic analysis of the causative agents of coccidiosis in chickens.</title>
        <authorList>
            <person name="Reid A.J."/>
            <person name="Blake D."/>
            <person name="Billington K."/>
            <person name="Browne H."/>
            <person name="Dunn M."/>
            <person name="Hung S."/>
            <person name="Kawahara F."/>
            <person name="Miranda-Saavedra D."/>
            <person name="Mourier T."/>
            <person name="Nagra H."/>
            <person name="Otto T.D."/>
            <person name="Rawlings N."/>
            <person name="Sanchez A."/>
            <person name="Sanders M."/>
            <person name="Subramaniam C."/>
            <person name="Tay Y."/>
            <person name="Dear P."/>
            <person name="Doerig C."/>
            <person name="Gruber A."/>
            <person name="Parkinson J."/>
            <person name="Shirley M."/>
            <person name="Wan K.L."/>
            <person name="Berriman M."/>
            <person name="Tomley F."/>
            <person name="Pain A."/>
        </authorList>
    </citation>
    <scope>NUCLEOTIDE SEQUENCE [LARGE SCALE GENOMIC DNA]</scope>
    <source>
        <strain evidence="4">Houghton</strain>
    </source>
</reference>
<dbReference type="GO" id="GO:0006457">
    <property type="term" value="P:protein folding"/>
    <property type="evidence" value="ECO:0007669"/>
    <property type="project" value="UniProtKB-UniRule"/>
</dbReference>
<dbReference type="PANTHER" id="PTHR12409:SF0">
    <property type="entry name" value="PREFOLDIN SUBUNIT 3"/>
    <property type="match status" value="1"/>
</dbReference>
<dbReference type="InterPro" id="IPR004127">
    <property type="entry name" value="Prefoldin_subunit_alpha"/>
</dbReference>
<name>U6JV71_9EIME</name>
<gene>
    <name evidence="4" type="ORF">EMH_0036390</name>
</gene>
<dbReference type="GO" id="GO:0007017">
    <property type="term" value="P:microtubule-based process"/>
    <property type="evidence" value="ECO:0007669"/>
    <property type="project" value="TreeGrafter"/>
</dbReference>
<dbReference type="PANTHER" id="PTHR12409">
    <property type="entry name" value="PREFOLDIN SUBUNIT 3"/>
    <property type="match status" value="1"/>
</dbReference>
<evidence type="ECO:0000313" key="5">
    <source>
        <dbReference type="Proteomes" id="UP000030744"/>
    </source>
</evidence>
<dbReference type="InterPro" id="IPR009053">
    <property type="entry name" value="Prefoldin"/>
</dbReference>
<evidence type="ECO:0000256" key="3">
    <source>
        <dbReference type="PIRNR" id="PIRNR016396"/>
    </source>
</evidence>
<keyword evidence="2 3" id="KW-0143">Chaperone</keyword>
<dbReference type="GO" id="GO:0016272">
    <property type="term" value="C:prefoldin complex"/>
    <property type="evidence" value="ECO:0007669"/>
    <property type="project" value="UniProtKB-UniRule"/>
</dbReference>
<accession>U6JV71</accession>
<dbReference type="Proteomes" id="UP000030744">
    <property type="component" value="Unassembled WGS sequence"/>
</dbReference>
<comment type="subunit">
    <text evidence="3">Heterohexamer of two PFD-alpha type and four PFD-beta type subunits.</text>
</comment>